<feature type="domain" description="N-acetyltransferase" evidence="3">
    <location>
        <begin position="18"/>
        <end position="172"/>
    </location>
</feature>
<dbReference type="CDD" id="cd04301">
    <property type="entry name" value="NAT_SF"/>
    <property type="match status" value="1"/>
</dbReference>
<dbReference type="AlphaFoldDB" id="A0A0H1RLE1"/>
<keyword evidence="5" id="KW-1185">Reference proteome</keyword>
<dbReference type="STRING" id="1225564.AA309_09005"/>
<keyword evidence="2" id="KW-0012">Acyltransferase</keyword>
<dbReference type="PANTHER" id="PTHR43072">
    <property type="entry name" value="N-ACETYLTRANSFERASE"/>
    <property type="match status" value="1"/>
</dbReference>
<evidence type="ECO:0000313" key="4">
    <source>
        <dbReference type="EMBL" id="KLK93447.1"/>
    </source>
</evidence>
<dbReference type="RefSeq" id="WP_047188654.1">
    <property type="nucleotide sequence ID" value="NZ_LCYG01000020.1"/>
</dbReference>
<dbReference type="GO" id="GO:0016747">
    <property type="term" value="F:acyltransferase activity, transferring groups other than amino-acyl groups"/>
    <property type="evidence" value="ECO:0007669"/>
    <property type="project" value="InterPro"/>
</dbReference>
<dbReference type="Pfam" id="PF00583">
    <property type="entry name" value="Acetyltransf_1"/>
    <property type="match status" value="1"/>
</dbReference>
<evidence type="ECO:0000256" key="1">
    <source>
        <dbReference type="ARBA" id="ARBA00022679"/>
    </source>
</evidence>
<dbReference type="EMBL" id="LCYG01000020">
    <property type="protein sequence ID" value="KLK93447.1"/>
    <property type="molecule type" value="Genomic_DNA"/>
</dbReference>
<evidence type="ECO:0000259" key="3">
    <source>
        <dbReference type="PROSITE" id="PS51186"/>
    </source>
</evidence>
<dbReference type="Gene3D" id="3.40.630.30">
    <property type="match status" value="1"/>
</dbReference>
<dbReference type="PANTHER" id="PTHR43072:SF23">
    <property type="entry name" value="UPF0039 PROTEIN C11D3.02C"/>
    <property type="match status" value="1"/>
</dbReference>
<gene>
    <name evidence="4" type="ORF">AA309_09005</name>
</gene>
<evidence type="ECO:0000256" key="2">
    <source>
        <dbReference type="ARBA" id="ARBA00023315"/>
    </source>
</evidence>
<dbReference type="PROSITE" id="PS51186">
    <property type="entry name" value="GNAT"/>
    <property type="match status" value="1"/>
</dbReference>
<dbReference type="SUPFAM" id="SSF55729">
    <property type="entry name" value="Acyl-CoA N-acyltransferases (Nat)"/>
    <property type="match status" value="1"/>
</dbReference>
<name>A0A0H1RLE1_9HYPH</name>
<dbReference type="PATRIC" id="fig|1225564.3.peg.2421"/>
<dbReference type="InterPro" id="IPR000182">
    <property type="entry name" value="GNAT_dom"/>
</dbReference>
<reference evidence="4 5" key="1">
    <citation type="submission" date="2015-05" db="EMBL/GenBank/DDBJ databases">
        <title>Draft genome sequence of Microvirga vignae strain BR3299, a novel nitrogen fixing bacteria isolated from Brazil semi-aired region.</title>
        <authorList>
            <person name="Zilli J.E."/>
            <person name="Passos S.R."/>
            <person name="Leite J."/>
            <person name="Baldani J.I."/>
            <person name="Xavier G.R."/>
            <person name="Rumjaneck N.G."/>
            <person name="Simoes-Araujo J.L."/>
        </authorList>
    </citation>
    <scope>NUCLEOTIDE SEQUENCE [LARGE SCALE GENOMIC DNA]</scope>
    <source>
        <strain evidence="4 5">BR3299</strain>
    </source>
</reference>
<evidence type="ECO:0000313" key="5">
    <source>
        <dbReference type="Proteomes" id="UP000035489"/>
    </source>
</evidence>
<dbReference type="OrthoDB" id="9807426at2"/>
<comment type="caution">
    <text evidence="4">The sequence shown here is derived from an EMBL/GenBank/DDBJ whole genome shotgun (WGS) entry which is preliminary data.</text>
</comment>
<sequence>MQARDYAATEILRDERRVEIRALRPEDRAALLAAVSRTSDQSLYRRFFAFKRGFTDQEVDFYINIDFVSHVALVAVLEEDGRPMIVGGARYIVGQPGQAEVAFAVDDAHQGKGIGTALLRHLVVLARQGGLKELIADVLPVNTAMLKVFGTSGLGITTRQEPDTTHVVLQLS</sequence>
<keyword evidence="1 4" id="KW-0808">Transferase</keyword>
<dbReference type="Proteomes" id="UP000035489">
    <property type="component" value="Unassembled WGS sequence"/>
</dbReference>
<dbReference type="InterPro" id="IPR016181">
    <property type="entry name" value="Acyl_CoA_acyltransferase"/>
</dbReference>
<protein>
    <submittedName>
        <fullName evidence="4">GCN5 family acetyltransferase</fullName>
    </submittedName>
</protein>
<organism evidence="4 5">
    <name type="scientific">Microvirga vignae</name>
    <dbReference type="NCBI Taxonomy" id="1225564"/>
    <lineage>
        <taxon>Bacteria</taxon>
        <taxon>Pseudomonadati</taxon>
        <taxon>Pseudomonadota</taxon>
        <taxon>Alphaproteobacteria</taxon>
        <taxon>Hyphomicrobiales</taxon>
        <taxon>Methylobacteriaceae</taxon>
        <taxon>Microvirga</taxon>
    </lineage>
</organism>
<proteinExistence type="predicted"/>
<accession>A0A0H1RLE1</accession>